<proteinExistence type="inferred from homology"/>
<dbReference type="Proteomes" id="UP001596024">
    <property type="component" value="Unassembled WGS sequence"/>
</dbReference>
<comment type="caution">
    <text evidence="8">The sequence shown here is derived from an EMBL/GenBank/DDBJ whole genome shotgun (WGS) entry which is preliminary data.</text>
</comment>
<organism evidence="8 9">
    <name type="scientific">Glycocaulis abyssi</name>
    <dbReference type="NCBI Taxonomy" id="1433403"/>
    <lineage>
        <taxon>Bacteria</taxon>
        <taxon>Pseudomonadati</taxon>
        <taxon>Pseudomonadota</taxon>
        <taxon>Alphaproteobacteria</taxon>
        <taxon>Maricaulales</taxon>
        <taxon>Maricaulaceae</taxon>
        <taxon>Glycocaulis</taxon>
    </lineage>
</organism>
<evidence type="ECO:0000256" key="2">
    <source>
        <dbReference type="ARBA" id="ARBA00006679"/>
    </source>
</evidence>
<dbReference type="RefSeq" id="WP_371394488.1">
    <property type="nucleotide sequence ID" value="NZ_CP163421.1"/>
</dbReference>
<comment type="similarity">
    <text evidence="2">Belongs to the DoxX family.</text>
</comment>
<evidence type="ECO:0000256" key="6">
    <source>
        <dbReference type="ARBA" id="ARBA00023136"/>
    </source>
</evidence>
<keyword evidence="5 7" id="KW-1133">Transmembrane helix</keyword>
<keyword evidence="6 7" id="KW-0472">Membrane</keyword>
<feature type="transmembrane region" description="Helical" evidence="7">
    <location>
        <begin position="141"/>
        <end position="158"/>
    </location>
</feature>
<dbReference type="PANTHER" id="PTHR33452">
    <property type="entry name" value="OXIDOREDUCTASE CATD-RELATED"/>
    <property type="match status" value="1"/>
</dbReference>
<gene>
    <name evidence="8" type="ORF">ACFPB0_00735</name>
</gene>
<feature type="transmembrane region" description="Helical" evidence="7">
    <location>
        <begin position="107"/>
        <end position="135"/>
    </location>
</feature>
<dbReference type="Pfam" id="PF07681">
    <property type="entry name" value="DoxX"/>
    <property type="match status" value="1"/>
</dbReference>
<evidence type="ECO:0000256" key="7">
    <source>
        <dbReference type="SAM" id="Phobius"/>
    </source>
</evidence>
<sequence length="181" mass="20314">MFATLHRLHGKAAALAERIIAHDLLSLFMRLTIAGVFWRSFLTKVETFGVWRYVEVINDFEIEKFHIRLPELPLDMKATTLAQFRGDFALPLLPAELAAWMATLGEFILPILLVIGLFTRFAAAGLLVMTLVIQIFVFPDAWWATHALWAAMLLFIIGRGPGRISMDHLAARLVSPRASAS</sequence>
<evidence type="ECO:0000256" key="3">
    <source>
        <dbReference type="ARBA" id="ARBA00022475"/>
    </source>
</evidence>
<evidence type="ECO:0000256" key="5">
    <source>
        <dbReference type="ARBA" id="ARBA00022989"/>
    </source>
</evidence>
<evidence type="ECO:0000313" key="9">
    <source>
        <dbReference type="Proteomes" id="UP001596024"/>
    </source>
</evidence>
<accession>A0ABV9N7L0</accession>
<comment type="subcellular location">
    <subcellularLocation>
        <location evidence="1">Cell membrane</location>
        <topology evidence="1">Multi-pass membrane protein</topology>
    </subcellularLocation>
</comment>
<dbReference type="EMBL" id="JBHSGQ010000001">
    <property type="protein sequence ID" value="MFC4723805.1"/>
    <property type="molecule type" value="Genomic_DNA"/>
</dbReference>
<name>A0ABV9N7L0_9PROT</name>
<reference evidence="9" key="1">
    <citation type="journal article" date="2019" name="Int. J. Syst. Evol. Microbiol.">
        <title>The Global Catalogue of Microorganisms (GCM) 10K type strain sequencing project: providing services to taxonomists for standard genome sequencing and annotation.</title>
        <authorList>
            <consortium name="The Broad Institute Genomics Platform"/>
            <consortium name="The Broad Institute Genome Sequencing Center for Infectious Disease"/>
            <person name="Wu L."/>
            <person name="Ma J."/>
        </authorList>
    </citation>
    <scope>NUCLEOTIDE SEQUENCE [LARGE SCALE GENOMIC DNA]</scope>
    <source>
        <strain evidence="9">CCUG 62981</strain>
    </source>
</reference>
<keyword evidence="9" id="KW-1185">Reference proteome</keyword>
<keyword evidence="4 7" id="KW-0812">Transmembrane</keyword>
<dbReference type="InterPro" id="IPR051907">
    <property type="entry name" value="DoxX-like_oxidoreductase"/>
</dbReference>
<evidence type="ECO:0000313" key="8">
    <source>
        <dbReference type="EMBL" id="MFC4723805.1"/>
    </source>
</evidence>
<dbReference type="PANTHER" id="PTHR33452:SF1">
    <property type="entry name" value="INNER MEMBRANE PROTEIN YPHA-RELATED"/>
    <property type="match status" value="1"/>
</dbReference>
<evidence type="ECO:0000256" key="4">
    <source>
        <dbReference type="ARBA" id="ARBA00022692"/>
    </source>
</evidence>
<evidence type="ECO:0000256" key="1">
    <source>
        <dbReference type="ARBA" id="ARBA00004651"/>
    </source>
</evidence>
<dbReference type="InterPro" id="IPR032808">
    <property type="entry name" value="DoxX"/>
</dbReference>
<protein>
    <submittedName>
        <fullName evidence="8">DoxX family protein</fullName>
    </submittedName>
</protein>
<keyword evidence="3" id="KW-1003">Cell membrane</keyword>